<evidence type="ECO:0000313" key="1">
    <source>
        <dbReference type="EMBL" id="CAK9149493.1"/>
    </source>
</evidence>
<evidence type="ECO:0000313" key="2">
    <source>
        <dbReference type="Proteomes" id="UP001642360"/>
    </source>
</evidence>
<accession>A0ABC8RWZ1</accession>
<dbReference type="Proteomes" id="UP001642360">
    <property type="component" value="Unassembled WGS sequence"/>
</dbReference>
<keyword evidence="2" id="KW-1185">Reference proteome</keyword>
<dbReference type="AlphaFoldDB" id="A0ABC8RWZ1"/>
<dbReference type="EMBL" id="CAUOFW020001881">
    <property type="protein sequence ID" value="CAK9149493.1"/>
    <property type="molecule type" value="Genomic_DNA"/>
</dbReference>
<feature type="non-terminal residue" evidence="1">
    <location>
        <position position="83"/>
    </location>
</feature>
<proteinExistence type="predicted"/>
<protein>
    <submittedName>
        <fullName evidence="1">Uncharacterized protein</fullName>
    </submittedName>
</protein>
<organism evidence="1 2">
    <name type="scientific">Ilex paraguariensis</name>
    <name type="common">yerba mate</name>
    <dbReference type="NCBI Taxonomy" id="185542"/>
    <lineage>
        <taxon>Eukaryota</taxon>
        <taxon>Viridiplantae</taxon>
        <taxon>Streptophyta</taxon>
        <taxon>Embryophyta</taxon>
        <taxon>Tracheophyta</taxon>
        <taxon>Spermatophyta</taxon>
        <taxon>Magnoliopsida</taxon>
        <taxon>eudicotyledons</taxon>
        <taxon>Gunneridae</taxon>
        <taxon>Pentapetalae</taxon>
        <taxon>asterids</taxon>
        <taxon>campanulids</taxon>
        <taxon>Aquifoliales</taxon>
        <taxon>Aquifoliaceae</taxon>
        <taxon>Ilex</taxon>
    </lineage>
</organism>
<name>A0ABC8RWZ1_9AQUA</name>
<reference evidence="1 2" key="1">
    <citation type="submission" date="2024-02" db="EMBL/GenBank/DDBJ databases">
        <authorList>
            <person name="Vignale AGUSTIN F."/>
            <person name="Sosa J E."/>
            <person name="Modenutti C."/>
        </authorList>
    </citation>
    <scope>NUCLEOTIDE SEQUENCE [LARGE SCALE GENOMIC DNA]</scope>
</reference>
<sequence length="83" mass="9681">MATNRGKQIAQIEIRDDDNEEVRADYFEINAPDQFLTVNNDDCELKVGMLAFSEDETFNMYNKYAYNKGFSIRKGHKSFSRNT</sequence>
<comment type="caution">
    <text evidence="1">The sequence shown here is derived from an EMBL/GenBank/DDBJ whole genome shotgun (WGS) entry which is preliminary data.</text>
</comment>
<gene>
    <name evidence="1" type="ORF">ILEXP_LOCUS17538</name>
</gene>